<dbReference type="GO" id="GO:0046983">
    <property type="term" value="F:protein dimerization activity"/>
    <property type="evidence" value="ECO:0007669"/>
    <property type="project" value="InterPro"/>
</dbReference>
<organism evidence="13 14">
    <name type="scientific">Nocardiopsis mwathae</name>
    <dbReference type="NCBI Taxonomy" id="1472723"/>
    <lineage>
        <taxon>Bacteria</taxon>
        <taxon>Bacillati</taxon>
        <taxon>Actinomycetota</taxon>
        <taxon>Actinomycetes</taxon>
        <taxon>Streptosporangiales</taxon>
        <taxon>Nocardiopsidaceae</taxon>
        <taxon>Nocardiopsis</taxon>
    </lineage>
</organism>
<reference evidence="13 14" key="1">
    <citation type="submission" date="2020-08" db="EMBL/GenBank/DDBJ databases">
        <title>Sequencing the genomes of 1000 actinobacteria strains.</title>
        <authorList>
            <person name="Klenk H.-P."/>
        </authorList>
    </citation>
    <scope>NUCLEOTIDE SEQUENCE [LARGE SCALE GENOMIC DNA]</scope>
    <source>
        <strain evidence="13 14">DSM 46659</strain>
    </source>
</reference>
<dbReference type="EMBL" id="JACHDS010000001">
    <property type="protein sequence ID" value="MBB6171452.1"/>
    <property type="molecule type" value="Genomic_DNA"/>
</dbReference>
<dbReference type="Pfam" id="PF07730">
    <property type="entry name" value="HisKA_3"/>
    <property type="match status" value="1"/>
</dbReference>
<feature type="transmembrane region" description="Helical" evidence="10">
    <location>
        <begin position="20"/>
        <end position="41"/>
    </location>
</feature>
<dbReference type="EC" id="2.7.13.3" evidence="2"/>
<dbReference type="Proteomes" id="UP000546642">
    <property type="component" value="Unassembled WGS sequence"/>
</dbReference>
<feature type="transmembrane region" description="Helical" evidence="10">
    <location>
        <begin position="53"/>
        <end position="71"/>
    </location>
</feature>
<feature type="transmembrane region" description="Helical" evidence="10">
    <location>
        <begin position="77"/>
        <end position="102"/>
    </location>
</feature>
<dbReference type="GO" id="GO:0016020">
    <property type="term" value="C:membrane"/>
    <property type="evidence" value="ECO:0007669"/>
    <property type="project" value="InterPro"/>
</dbReference>
<dbReference type="InterPro" id="IPR011712">
    <property type="entry name" value="Sig_transdc_His_kin_sub3_dim/P"/>
</dbReference>
<keyword evidence="4" id="KW-0808">Transferase</keyword>
<keyword evidence="10" id="KW-0812">Transmembrane</keyword>
<dbReference type="InterPro" id="IPR036890">
    <property type="entry name" value="HATPase_C_sf"/>
</dbReference>
<feature type="region of interest" description="Disordered" evidence="9">
    <location>
        <begin position="411"/>
        <end position="431"/>
    </location>
</feature>
<gene>
    <name evidence="13" type="ORF">HNR23_001512</name>
</gene>
<dbReference type="InterPro" id="IPR050482">
    <property type="entry name" value="Sensor_HK_TwoCompSys"/>
</dbReference>
<evidence type="ECO:0000256" key="5">
    <source>
        <dbReference type="ARBA" id="ARBA00022741"/>
    </source>
</evidence>
<feature type="transmembrane region" description="Helical" evidence="10">
    <location>
        <begin position="148"/>
        <end position="169"/>
    </location>
</feature>
<evidence type="ECO:0000313" key="13">
    <source>
        <dbReference type="EMBL" id="MBB6171452.1"/>
    </source>
</evidence>
<evidence type="ECO:0000256" key="1">
    <source>
        <dbReference type="ARBA" id="ARBA00000085"/>
    </source>
</evidence>
<evidence type="ECO:0000256" key="10">
    <source>
        <dbReference type="SAM" id="Phobius"/>
    </source>
</evidence>
<evidence type="ECO:0000259" key="12">
    <source>
        <dbReference type="Pfam" id="PF07730"/>
    </source>
</evidence>
<comment type="caution">
    <text evidence="13">The sequence shown here is derived from an EMBL/GenBank/DDBJ whole genome shotgun (WGS) entry which is preliminary data.</text>
</comment>
<accession>A0A7X0D4M2</accession>
<feature type="domain" description="Histidine kinase/HSP90-like ATPase" evidence="11">
    <location>
        <begin position="313"/>
        <end position="414"/>
    </location>
</feature>
<dbReference type="Pfam" id="PF02518">
    <property type="entry name" value="HATPase_c"/>
    <property type="match status" value="1"/>
</dbReference>
<keyword evidence="7" id="KW-0067">ATP-binding</keyword>
<keyword evidence="14" id="KW-1185">Reference proteome</keyword>
<feature type="transmembrane region" description="Helical" evidence="10">
    <location>
        <begin position="114"/>
        <end position="136"/>
    </location>
</feature>
<dbReference type="RefSeq" id="WP_184074718.1">
    <property type="nucleotide sequence ID" value="NZ_JACHDS010000001.1"/>
</dbReference>
<evidence type="ECO:0000256" key="2">
    <source>
        <dbReference type="ARBA" id="ARBA00012438"/>
    </source>
</evidence>
<protein>
    <recommendedName>
        <fullName evidence="2">histidine kinase</fullName>
        <ecNumber evidence="2">2.7.13.3</ecNumber>
    </recommendedName>
</protein>
<evidence type="ECO:0000313" key="14">
    <source>
        <dbReference type="Proteomes" id="UP000546642"/>
    </source>
</evidence>
<evidence type="ECO:0000259" key="11">
    <source>
        <dbReference type="Pfam" id="PF02518"/>
    </source>
</evidence>
<evidence type="ECO:0000256" key="7">
    <source>
        <dbReference type="ARBA" id="ARBA00022840"/>
    </source>
</evidence>
<dbReference type="CDD" id="cd16917">
    <property type="entry name" value="HATPase_UhpB-NarQ-NarX-like"/>
    <property type="match status" value="1"/>
</dbReference>
<comment type="catalytic activity">
    <reaction evidence="1">
        <text>ATP + protein L-histidine = ADP + protein N-phospho-L-histidine.</text>
        <dbReference type="EC" id="2.7.13.3"/>
    </reaction>
</comment>
<dbReference type="SUPFAM" id="SSF55874">
    <property type="entry name" value="ATPase domain of HSP90 chaperone/DNA topoisomerase II/histidine kinase"/>
    <property type="match status" value="1"/>
</dbReference>
<proteinExistence type="predicted"/>
<evidence type="ECO:0000256" key="9">
    <source>
        <dbReference type="SAM" id="MobiDB-lite"/>
    </source>
</evidence>
<dbReference type="InterPro" id="IPR003594">
    <property type="entry name" value="HATPase_dom"/>
</dbReference>
<keyword evidence="8" id="KW-0902">Two-component regulatory system</keyword>
<keyword evidence="6 13" id="KW-0418">Kinase</keyword>
<evidence type="ECO:0000256" key="4">
    <source>
        <dbReference type="ARBA" id="ARBA00022679"/>
    </source>
</evidence>
<evidence type="ECO:0000256" key="6">
    <source>
        <dbReference type="ARBA" id="ARBA00022777"/>
    </source>
</evidence>
<name>A0A7X0D4M2_9ACTN</name>
<keyword evidence="10" id="KW-0472">Membrane</keyword>
<evidence type="ECO:0000256" key="8">
    <source>
        <dbReference type="ARBA" id="ARBA00023012"/>
    </source>
</evidence>
<dbReference type="AlphaFoldDB" id="A0A7X0D4M2"/>
<dbReference type="Gene3D" id="1.20.5.1930">
    <property type="match status" value="1"/>
</dbReference>
<keyword evidence="5" id="KW-0547">Nucleotide-binding</keyword>
<dbReference type="PANTHER" id="PTHR24421:SF10">
    <property type="entry name" value="NITRATE_NITRITE SENSOR PROTEIN NARQ"/>
    <property type="match status" value="1"/>
</dbReference>
<keyword evidence="10" id="KW-1133">Transmembrane helix</keyword>
<dbReference type="PANTHER" id="PTHR24421">
    <property type="entry name" value="NITRATE/NITRITE SENSOR PROTEIN NARX-RELATED"/>
    <property type="match status" value="1"/>
</dbReference>
<keyword evidence="3" id="KW-0597">Phosphoprotein</keyword>
<dbReference type="Gene3D" id="3.30.565.10">
    <property type="entry name" value="Histidine kinase-like ATPase, C-terminal domain"/>
    <property type="match status" value="1"/>
</dbReference>
<sequence length="431" mass="46339">MPFSRRSEVLDRRILGGRLYLGSTLWAGLHLGGGLLLWGLGAYLDRPGTDPRWLLLTLAGVCSAVLLRRIAPGVGLAVASLFLAADIALGPSAAVFIVYGEVLYAVGAWSRRRLAYATAAVVAAVAAAVLGILLYLLAHGVLGGLLDVIQLLGLYVLVFIAPLMTGLTVREHHLRAELERQRADQRVRMAELDRGTAVAEERGRMARELHDVIANHLSAIAVQSTAALSMRDPDPERIRQILGVVRDNSVQGLAEMRQMISVLRADDTPDLERVMPRLSEADRLVTTARQSGLDVRIEQLGTERPLPVQVDAAAYRIVQESLTNALRYAEPRRVAITVEYAAADTAGAEGDRLVLTAENPAPDRPEPDWRAELGGGAGLTGMRERVALLGGRFEAGPATDGEAGWRVRAELPLGRPGEPEATDGHRTGMGA</sequence>
<dbReference type="GO" id="GO:0000155">
    <property type="term" value="F:phosphorelay sensor kinase activity"/>
    <property type="evidence" value="ECO:0007669"/>
    <property type="project" value="InterPro"/>
</dbReference>
<dbReference type="GO" id="GO:0005524">
    <property type="term" value="F:ATP binding"/>
    <property type="evidence" value="ECO:0007669"/>
    <property type="project" value="UniProtKB-KW"/>
</dbReference>
<evidence type="ECO:0000256" key="3">
    <source>
        <dbReference type="ARBA" id="ARBA00022553"/>
    </source>
</evidence>
<feature type="compositionally biased region" description="Basic and acidic residues" evidence="9">
    <location>
        <begin position="422"/>
        <end position="431"/>
    </location>
</feature>
<feature type="domain" description="Signal transduction histidine kinase subgroup 3 dimerisation and phosphoacceptor" evidence="12">
    <location>
        <begin position="201"/>
        <end position="266"/>
    </location>
</feature>